<evidence type="ECO:0000313" key="2">
    <source>
        <dbReference type="EMBL" id="ADE77801.1"/>
    </source>
</evidence>
<feature type="compositionally biased region" description="Polar residues" evidence="1">
    <location>
        <begin position="130"/>
        <end position="139"/>
    </location>
</feature>
<organism evidence="2">
    <name type="scientific">Picea sitchensis</name>
    <name type="common">Sitka spruce</name>
    <name type="synonym">Pinus sitchensis</name>
    <dbReference type="NCBI Taxonomy" id="3332"/>
    <lineage>
        <taxon>Eukaryota</taxon>
        <taxon>Viridiplantae</taxon>
        <taxon>Streptophyta</taxon>
        <taxon>Embryophyta</taxon>
        <taxon>Tracheophyta</taxon>
        <taxon>Spermatophyta</taxon>
        <taxon>Pinopsida</taxon>
        <taxon>Pinidae</taxon>
        <taxon>Conifers I</taxon>
        <taxon>Pinales</taxon>
        <taxon>Pinaceae</taxon>
        <taxon>Picea</taxon>
    </lineage>
</organism>
<sequence>MSTPFGNCAPPPWGAPPGPMPQAPYGHFPNNNGYGMPPPSGDPVQGGPYNAPLPPQFGPYGPYQMPLLPTQTHGNMQGPPGTQQVPGIQGPPGAQQVQGMQGPPGAQQVSGNLSGAPLPMPDAPPHDGMSQFSGNTASMPTYQPYYAPPPLQPSNVSSQLPPPPPPGPSMGSATSLPWVPPPPEQENQAVETEYANFLSEMGR</sequence>
<proteinExistence type="evidence at transcript level"/>
<feature type="compositionally biased region" description="Pro residues" evidence="1">
    <location>
        <begin position="9"/>
        <end position="22"/>
    </location>
</feature>
<protein>
    <submittedName>
        <fullName evidence="2">Uncharacterized protein</fullName>
    </submittedName>
</protein>
<feature type="region of interest" description="Disordered" evidence="1">
    <location>
        <begin position="1"/>
        <end position="189"/>
    </location>
</feature>
<feature type="compositionally biased region" description="Polar residues" evidence="1">
    <location>
        <begin position="69"/>
        <end position="86"/>
    </location>
</feature>
<evidence type="ECO:0000256" key="1">
    <source>
        <dbReference type="SAM" id="MobiDB-lite"/>
    </source>
</evidence>
<name>D5AE32_PICSI</name>
<reference evidence="2" key="1">
    <citation type="submission" date="2010-04" db="EMBL/GenBank/DDBJ databases">
        <authorList>
            <person name="Reid K.E."/>
            <person name="Liao N."/>
            <person name="Chan S."/>
            <person name="Docking R."/>
            <person name="Taylor G."/>
            <person name="Moore R."/>
            <person name="Mayo M."/>
            <person name="Munro S."/>
            <person name="King J."/>
            <person name="Yanchuk A."/>
            <person name="Holt R."/>
            <person name="Jones S."/>
            <person name="Marra M."/>
            <person name="Ritland C.E."/>
            <person name="Ritland K."/>
            <person name="Bohlmann J."/>
        </authorList>
    </citation>
    <scope>NUCLEOTIDE SEQUENCE</scope>
    <source>
        <tissue evidence="2">Bud</tissue>
    </source>
</reference>
<dbReference type="AlphaFoldDB" id="D5AE32"/>
<dbReference type="EMBL" id="BT124558">
    <property type="protein sequence ID" value="ADE77801.1"/>
    <property type="molecule type" value="mRNA"/>
</dbReference>
<accession>D5AE32</accession>